<feature type="compositionally biased region" description="Basic residues" evidence="1">
    <location>
        <begin position="265"/>
        <end position="276"/>
    </location>
</feature>
<feature type="compositionally biased region" description="Basic residues" evidence="1">
    <location>
        <begin position="148"/>
        <end position="163"/>
    </location>
</feature>
<name>A0A9P7BAE5_MAUEX</name>
<proteinExistence type="predicted"/>
<dbReference type="OrthoDB" id="4070717at2759"/>
<dbReference type="EMBL" id="PUHR01000095">
    <property type="protein sequence ID" value="KAG0667720.1"/>
    <property type="molecule type" value="Genomic_DNA"/>
</dbReference>
<accession>A0A9P7BAE5</accession>
<feature type="region of interest" description="Disordered" evidence="1">
    <location>
        <begin position="97"/>
        <end position="301"/>
    </location>
</feature>
<gene>
    <name evidence="3" type="ORF">C6P45_005441</name>
</gene>
<feature type="compositionally biased region" description="Acidic residues" evidence="1">
    <location>
        <begin position="111"/>
        <end position="140"/>
    </location>
</feature>
<organism evidence="3 4">
    <name type="scientific">Maudiozyma exigua</name>
    <name type="common">Yeast</name>
    <name type="synonym">Kazachstania exigua</name>
    <dbReference type="NCBI Taxonomy" id="34358"/>
    <lineage>
        <taxon>Eukaryota</taxon>
        <taxon>Fungi</taxon>
        <taxon>Dikarya</taxon>
        <taxon>Ascomycota</taxon>
        <taxon>Saccharomycotina</taxon>
        <taxon>Saccharomycetes</taxon>
        <taxon>Saccharomycetales</taxon>
        <taxon>Saccharomycetaceae</taxon>
        <taxon>Maudiozyma</taxon>
    </lineage>
</organism>
<keyword evidence="4" id="KW-1185">Reference proteome</keyword>
<feature type="compositionally biased region" description="Low complexity" evidence="1">
    <location>
        <begin position="315"/>
        <end position="342"/>
    </location>
</feature>
<evidence type="ECO:0000256" key="2">
    <source>
        <dbReference type="SAM" id="SignalP"/>
    </source>
</evidence>
<sequence length="436" mass="48050">MWKQLTIALVATTSVINAEQYNVVLSTEDVGGDSTSSQSDKPITVHLDRTKLSPELIQKLEKSSNIVFSGLEELPEFVNQKDYAAIVKKFYKSNKKLTKGRKRKDNHTSDNESDIDTDTDSDNDTDSDSDSDSDSDDEDSKGELSKKEKLKKKLHMGRKKKHNDKKEKKEHHCDQTAGGAIPNKNGTCINTIEDEDFEYIPTPFGRDWSEDEYGDDYDNDYHEGNDDEYKDKEKEDNHDDYKDHDNYEDHSDDGEEDDYEGCPKKKEKCKNKTKTKSKNETSTTTKAIESSTSTNTPVTRTSSVAVTSVITSKSVVTSQTSNSLTKSVVTSTGTPVSSPGTTEVSASSMISSKVEVQNKVSSTVTKVHKKGTTKASKSKPTKIAKVFTKSITTPSIASILVKSNNTKGNMNETIGGFEAKANHLVAVGTPTFALSL</sequence>
<evidence type="ECO:0000313" key="4">
    <source>
        <dbReference type="Proteomes" id="UP000750334"/>
    </source>
</evidence>
<feature type="compositionally biased region" description="Acidic residues" evidence="1">
    <location>
        <begin position="209"/>
        <end position="218"/>
    </location>
</feature>
<evidence type="ECO:0000313" key="3">
    <source>
        <dbReference type="EMBL" id="KAG0667720.1"/>
    </source>
</evidence>
<dbReference type="Proteomes" id="UP000750334">
    <property type="component" value="Unassembled WGS sequence"/>
</dbReference>
<evidence type="ECO:0000256" key="1">
    <source>
        <dbReference type="SAM" id="MobiDB-lite"/>
    </source>
</evidence>
<reference evidence="3 4" key="1">
    <citation type="submission" date="2020-11" db="EMBL/GenBank/DDBJ databases">
        <title>Kefir isolates.</title>
        <authorList>
            <person name="Marcisauskas S."/>
            <person name="Kim Y."/>
            <person name="Blasche S."/>
        </authorList>
    </citation>
    <scope>NUCLEOTIDE SEQUENCE [LARGE SCALE GENOMIC DNA]</scope>
    <source>
        <strain evidence="3 4">OG2</strain>
    </source>
</reference>
<feature type="region of interest" description="Disordered" evidence="1">
    <location>
        <begin position="315"/>
        <end position="344"/>
    </location>
</feature>
<feature type="compositionally biased region" description="Basic and acidic residues" evidence="1">
    <location>
        <begin position="164"/>
        <end position="174"/>
    </location>
</feature>
<feature type="chain" id="PRO_5040469127" evidence="2">
    <location>
        <begin position="19"/>
        <end position="436"/>
    </location>
</feature>
<keyword evidence="2" id="KW-0732">Signal</keyword>
<feature type="compositionally biased region" description="Basic and acidic residues" evidence="1">
    <location>
        <begin position="219"/>
        <end position="249"/>
    </location>
</feature>
<feature type="compositionally biased region" description="Acidic residues" evidence="1">
    <location>
        <begin position="250"/>
        <end position="260"/>
    </location>
</feature>
<dbReference type="AlphaFoldDB" id="A0A9P7BAE5"/>
<comment type="caution">
    <text evidence="3">The sequence shown here is derived from an EMBL/GenBank/DDBJ whole genome shotgun (WGS) entry which is preliminary data.</text>
</comment>
<feature type="signal peptide" evidence="2">
    <location>
        <begin position="1"/>
        <end position="18"/>
    </location>
</feature>
<protein>
    <submittedName>
        <fullName evidence="3">Uncharacterized protein</fullName>
    </submittedName>
</protein>